<feature type="compositionally biased region" description="Polar residues" evidence="1">
    <location>
        <begin position="550"/>
        <end position="568"/>
    </location>
</feature>
<organism evidence="2 3">
    <name type="scientific">Cytospora mali</name>
    <name type="common">Apple Valsa canker fungus</name>
    <name type="synonym">Valsa mali</name>
    <dbReference type="NCBI Taxonomy" id="578113"/>
    <lineage>
        <taxon>Eukaryota</taxon>
        <taxon>Fungi</taxon>
        <taxon>Dikarya</taxon>
        <taxon>Ascomycota</taxon>
        <taxon>Pezizomycotina</taxon>
        <taxon>Sordariomycetes</taxon>
        <taxon>Sordariomycetidae</taxon>
        <taxon>Diaporthales</taxon>
        <taxon>Cytosporaceae</taxon>
        <taxon>Cytospora</taxon>
    </lineage>
</organism>
<keyword evidence="3" id="KW-1185">Reference proteome</keyword>
<feature type="region of interest" description="Disordered" evidence="1">
    <location>
        <begin position="998"/>
        <end position="1027"/>
    </location>
</feature>
<evidence type="ECO:0000313" key="3">
    <source>
        <dbReference type="Proteomes" id="UP000078576"/>
    </source>
</evidence>
<evidence type="ECO:0000313" key="2">
    <source>
        <dbReference type="EMBL" id="KUI63295.1"/>
    </source>
</evidence>
<name>A0A194VH02_CYTMA</name>
<gene>
    <name evidence="2" type="ORF">VP1G_10457</name>
</gene>
<reference evidence="3" key="1">
    <citation type="submission" date="2014-12" db="EMBL/GenBank/DDBJ databases">
        <title>Genome Sequence of Valsa Canker Pathogens Uncovers a Specific Adaption of Colonization on Woody Bark.</title>
        <authorList>
            <person name="Yin Z."/>
            <person name="Liu H."/>
            <person name="Gao X."/>
            <person name="Li Z."/>
            <person name="Song N."/>
            <person name="Ke X."/>
            <person name="Dai Q."/>
            <person name="Wu Y."/>
            <person name="Sun Y."/>
            <person name="Xu J.-R."/>
            <person name="Kang Z.K."/>
            <person name="Wang L."/>
            <person name="Huang L."/>
        </authorList>
    </citation>
    <scope>NUCLEOTIDE SEQUENCE [LARGE SCALE GENOMIC DNA]</scope>
    <source>
        <strain evidence="3">SXYL134</strain>
    </source>
</reference>
<dbReference type="GO" id="GO:0016925">
    <property type="term" value="P:protein sumoylation"/>
    <property type="evidence" value="ECO:0007669"/>
    <property type="project" value="TreeGrafter"/>
</dbReference>
<dbReference type="GO" id="GO:0000785">
    <property type="term" value="C:chromatin"/>
    <property type="evidence" value="ECO:0007669"/>
    <property type="project" value="TreeGrafter"/>
</dbReference>
<dbReference type="OrthoDB" id="27975at2759"/>
<feature type="compositionally biased region" description="Polar residues" evidence="1">
    <location>
        <begin position="143"/>
        <end position="154"/>
    </location>
</feature>
<dbReference type="PANTHER" id="PTHR10782:SF4">
    <property type="entry name" value="TONALLI, ISOFORM E"/>
    <property type="match status" value="1"/>
</dbReference>
<feature type="region of interest" description="Disordered" evidence="1">
    <location>
        <begin position="463"/>
        <end position="668"/>
    </location>
</feature>
<feature type="region of interest" description="Disordered" evidence="1">
    <location>
        <begin position="194"/>
        <end position="227"/>
    </location>
</feature>
<dbReference type="EMBL" id="KN714893">
    <property type="protein sequence ID" value="KUI63295.1"/>
    <property type="molecule type" value="Genomic_DNA"/>
</dbReference>
<sequence>MPGSSSAQSGLQGAFNNQVIHANTTLNAFVGGKQKAWMLNAPPVQPSPRPPRSQQAQQPTPQPPTTPANLLPSPAPSDEPSPAVSNPRDSPNPRTLSVMTAAQRQNTGQVQTVQAASLADLHLRSGDPTPAVTEAVTGETGRPPTTANATAVTSPHGLQSPLVMAPPILPDAHQTGQVANASSRPGPVVIDLERTTSHSPSAPDASEHPNKRRRIESSSSPSVGEKDTSITGLAATIDLRINQIGGIDALMPDVERPRFQLLRDACEAKDIFYLTLHKLYCLWSLNDKKASSYLRCDPESVRIGFGIVTTVLKKNDGFYKSNLTWCARFPGRSLDPRRNPIVNQIATFLSSLARHWTALHDNTFNRHYPYLMDELVGQLQCYSTVLQKLLFTAARRRMGILDGPLGIEIEAHFRRDQEEHFIDGQYRTFASPNDPGGLEKRNERLIQSYREIFAKAWTEHELREEQRRQQQPHDQQHPRQHQHLQQQQQQRQMMIQQQHVQQNQAQQMQTHSPHQALAQQQLPPQEATHVDHQFEQGRASAAIHARRVSRQNSRSMNSPRMSTMSPQTAAAHYTMGSPPILRSAFSPPVLPGRQPDGAATIPRTPTQQQMNQIGSPIPGWPRPTPTFVPRPGQVIERSDHPHSHHEKKSLVMSLHQAHARSPDRTRRMEDEDERFYQYIRSFAIEPFHLEYYHPALNFTVTPEDYSLRCKEKYVPLLDGQKPVLTVREYTNGSLRYRLRCCQVNSDRPVAESEWVIKETSWPDHIFPHFNLEKLVVRRGTHHGKDLPVELTDFVVPGVNRLKVALTGAARAHEKKAKRYYMAVEVLETLSHSQVLKHIWAHGLSDREETLEKIRKRVNAVPEEDGIAVIDRTGTTTSELSIDLTDPFSASIFAVPARGATCTHMECFDLETWLNTRPTKQAIRCSHQKVCTCPKYIEPSEPDKWKCPICFADARPRSLRIDSFLLDVRRRLEQLNKLETKSILVTADGTWRAVAELVEDDDAGSDGDGPTIRGPVAASRKQPSKSRSVERAVEIIELD</sequence>
<accession>A0A194VH02</accession>
<dbReference type="AlphaFoldDB" id="A0A194VH02"/>
<dbReference type="Proteomes" id="UP000078576">
    <property type="component" value="Unassembled WGS sequence"/>
</dbReference>
<dbReference type="STRING" id="694573.A0A194VH02"/>
<feature type="compositionally biased region" description="Low complexity" evidence="1">
    <location>
        <begin position="483"/>
        <end position="525"/>
    </location>
</feature>
<feature type="compositionally biased region" description="Pro residues" evidence="1">
    <location>
        <begin position="618"/>
        <end position="628"/>
    </location>
</feature>
<feature type="compositionally biased region" description="Polar residues" evidence="1">
    <location>
        <begin position="603"/>
        <end position="614"/>
    </location>
</feature>
<feature type="region of interest" description="Disordered" evidence="1">
    <location>
        <begin position="37"/>
        <end position="95"/>
    </location>
</feature>
<dbReference type="InterPro" id="IPR013083">
    <property type="entry name" value="Znf_RING/FYVE/PHD"/>
</dbReference>
<proteinExistence type="predicted"/>
<dbReference type="PANTHER" id="PTHR10782">
    <property type="entry name" value="ZINC FINGER MIZ DOMAIN-CONTAINING PROTEIN"/>
    <property type="match status" value="1"/>
</dbReference>
<dbReference type="GO" id="GO:0061665">
    <property type="term" value="F:SUMO ligase activity"/>
    <property type="evidence" value="ECO:0007669"/>
    <property type="project" value="TreeGrafter"/>
</dbReference>
<dbReference type="Gene3D" id="3.30.40.10">
    <property type="entry name" value="Zinc/RING finger domain, C3HC4 (zinc finger)"/>
    <property type="match status" value="1"/>
</dbReference>
<feature type="region of interest" description="Disordered" evidence="1">
    <location>
        <begin position="122"/>
        <end position="154"/>
    </location>
</feature>
<protein>
    <submittedName>
        <fullName evidence="2">Zinc finger MIZ domain-containing protein 1</fullName>
    </submittedName>
</protein>
<evidence type="ECO:0000256" key="1">
    <source>
        <dbReference type="SAM" id="MobiDB-lite"/>
    </source>
</evidence>